<reference evidence="8 9" key="1">
    <citation type="submission" date="2018-08" db="EMBL/GenBank/DDBJ databases">
        <authorList>
            <person name="Laetsch R D."/>
            <person name="Stevens L."/>
            <person name="Kumar S."/>
            <person name="Blaxter L. M."/>
        </authorList>
    </citation>
    <scope>NUCLEOTIDE SEQUENCE [LARGE SCALE GENOMIC DNA]</scope>
</reference>
<keyword evidence="3" id="KW-0808">Transferase</keyword>
<evidence type="ECO:0000256" key="6">
    <source>
        <dbReference type="ARBA" id="ARBA00031451"/>
    </source>
</evidence>
<dbReference type="NCBIfam" id="TIGR03591">
    <property type="entry name" value="polynuc_phos"/>
    <property type="match status" value="1"/>
</dbReference>
<name>A0A3P6T4D5_LITSI</name>
<evidence type="ECO:0000256" key="2">
    <source>
        <dbReference type="ARBA" id="ARBA00012416"/>
    </source>
</evidence>
<dbReference type="EMBL" id="UYRX01000145">
    <property type="protein sequence ID" value="VDK75465.1"/>
    <property type="molecule type" value="Genomic_DNA"/>
</dbReference>
<dbReference type="PANTHER" id="PTHR11252:SF0">
    <property type="entry name" value="POLYRIBONUCLEOTIDE NUCLEOTIDYLTRANSFERASE 1, MITOCHONDRIAL"/>
    <property type="match status" value="1"/>
</dbReference>
<keyword evidence="4" id="KW-0548">Nucleotidyltransferase</keyword>
<keyword evidence="9" id="KW-1185">Reference proteome</keyword>
<protein>
    <recommendedName>
        <fullName evidence="2">polyribonucleotide nucleotidyltransferase</fullName>
        <ecNumber evidence="2">2.7.7.8</ecNumber>
    </recommendedName>
    <alternativeName>
        <fullName evidence="6">Polynucleotide phosphorylase 1</fullName>
    </alternativeName>
</protein>
<dbReference type="OrthoDB" id="437922at2759"/>
<dbReference type="NCBIfam" id="NF008805">
    <property type="entry name" value="PRK11824.1"/>
    <property type="match status" value="1"/>
</dbReference>
<dbReference type="InterPro" id="IPR015847">
    <property type="entry name" value="ExoRNase_PH_dom2"/>
</dbReference>
<dbReference type="GO" id="GO:0000965">
    <property type="term" value="P:mitochondrial RNA 3'-end processing"/>
    <property type="evidence" value="ECO:0007669"/>
    <property type="project" value="TreeGrafter"/>
</dbReference>
<gene>
    <name evidence="8" type="ORF">NLS_LOCUS2924</name>
</gene>
<dbReference type="Gene3D" id="3.30.1370.10">
    <property type="entry name" value="K Homology domain, type 1"/>
    <property type="match status" value="1"/>
</dbReference>
<dbReference type="Pfam" id="PF03725">
    <property type="entry name" value="RNase_PH_C"/>
    <property type="match status" value="1"/>
</dbReference>
<dbReference type="InterPro" id="IPR020568">
    <property type="entry name" value="Ribosomal_Su5_D2-typ_SF"/>
</dbReference>
<comment type="similarity">
    <text evidence="1">Belongs to the polyribonucleotide nucleotidyltransferase family.</text>
</comment>
<feature type="domain" description="S1 motif" evidence="7">
    <location>
        <begin position="718"/>
        <end position="789"/>
    </location>
</feature>
<dbReference type="EC" id="2.7.7.8" evidence="2"/>
<dbReference type="PIRSF" id="PIRSF005499">
    <property type="entry name" value="PNPase"/>
    <property type="match status" value="1"/>
</dbReference>
<dbReference type="InterPro" id="IPR036456">
    <property type="entry name" value="PNPase_PH_RNA-bd_sf"/>
</dbReference>
<dbReference type="SUPFAM" id="SSF54791">
    <property type="entry name" value="Eukaryotic type KH-domain (KH-domain type I)"/>
    <property type="match status" value="1"/>
</dbReference>
<dbReference type="GO" id="GO:0000175">
    <property type="term" value="F:3'-5'-RNA exonuclease activity"/>
    <property type="evidence" value="ECO:0007669"/>
    <property type="project" value="TreeGrafter"/>
</dbReference>
<dbReference type="SUPFAM" id="SSF54211">
    <property type="entry name" value="Ribosomal protein S5 domain 2-like"/>
    <property type="match status" value="2"/>
</dbReference>
<accession>A0A3P6T4D5</accession>
<organism evidence="8 9">
    <name type="scientific">Litomosoides sigmodontis</name>
    <name type="common">Filarial nematode worm</name>
    <dbReference type="NCBI Taxonomy" id="42156"/>
    <lineage>
        <taxon>Eukaryota</taxon>
        <taxon>Metazoa</taxon>
        <taxon>Ecdysozoa</taxon>
        <taxon>Nematoda</taxon>
        <taxon>Chromadorea</taxon>
        <taxon>Rhabditida</taxon>
        <taxon>Spirurina</taxon>
        <taxon>Spiruromorpha</taxon>
        <taxon>Filarioidea</taxon>
        <taxon>Onchocercidae</taxon>
        <taxon>Litomosoides</taxon>
    </lineage>
</organism>
<dbReference type="InterPro" id="IPR012162">
    <property type="entry name" value="PNPase"/>
</dbReference>
<dbReference type="AlphaFoldDB" id="A0A3P6T4D5"/>
<dbReference type="GO" id="GO:0005829">
    <property type="term" value="C:cytosol"/>
    <property type="evidence" value="ECO:0007669"/>
    <property type="project" value="TreeGrafter"/>
</dbReference>
<dbReference type="Proteomes" id="UP000277928">
    <property type="component" value="Unassembled WGS sequence"/>
</dbReference>
<dbReference type="PROSITE" id="PS50126">
    <property type="entry name" value="S1"/>
    <property type="match status" value="1"/>
</dbReference>
<dbReference type="CDD" id="cd11364">
    <property type="entry name" value="RNase_PH_PNPase_2"/>
    <property type="match status" value="1"/>
</dbReference>
<dbReference type="InterPro" id="IPR036612">
    <property type="entry name" value="KH_dom_type_1_sf"/>
</dbReference>
<evidence type="ECO:0000256" key="1">
    <source>
        <dbReference type="ARBA" id="ARBA00007404"/>
    </source>
</evidence>
<dbReference type="GO" id="GO:0005739">
    <property type="term" value="C:mitochondrion"/>
    <property type="evidence" value="ECO:0007669"/>
    <property type="project" value="TreeGrafter"/>
</dbReference>
<dbReference type="InterPro" id="IPR004087">
    <property type="entry name" value="KH_dom"/>
</dbReference>
<evidence type="ECO:0000256" key="4">
    <source>
        <dbReference type="ARBA" id="ARBA00022695"/>
    </source>
</evidence>
<dbReference type="InterPro" id="IPR036345">
    <property type="entry name" value="ExoRNase_PH_dom2_sf"/>
</dbReference>
<evidence type="ECO:0000259" key="7">
    <source>
        <dbReference type="PROSITE" id="PS50126"/>
    </source>
</evidence>
<dbReference type="SUPFAM" id="SSF46915">
    <property type="entry name" value="Polynucleotide phosphorylase/guanosine pentaphosphate synthase (PNPase/GPSI), domain 3"/>
    <property type="match status" value="1"/>
</dbReference>
<dbReference type="Pfam" id="PF01138">
    <property type="entry name" value="RNase_PH"/>
    <property type="match status" value="2"/>
</dbReference>
<keyword evidence="5" id="KW-0694">RNA-binding</keyword>
<dbReference type="STRING" id="42156.A0A3P6T4D5"/>
<dbReference type="GO" id="GO:0003723">
    <property type="term" value="F:RNA binding"/>
    <property type="evidence" value="ECO:0007669"/>
    <property type="project" value="UniProtKB-KW"/>
</dbReference>
<dbReference type="InterPro" id="IPR027408">
    <property type="entry name" value="PNPase/RNase_PH_dom_sf"/>
</dbReference>
<evidence type="ECO:0000256" key="3">
    <source>
        <dbReference type="ARBA" id="ARBA00022679"/>
    </source>
</evidence>
<dbReference type="SUPFAM" id="SSF55666">
    <property type="entry name" value="Ribonuclease PH domain 2-like"/>
    <property type="match status" value="2"/>
</dbReference>
<dbReference type="InterPro" id="IPR003029">
    <property type="entry name" value="S1_domain"/>
</dbReference>
<evidence type="ECO:0000313" key="8">
    <source>
        <dbReference type="EMBL" id="VDK75465.1"/>
    </source>
</evidence>
<sequence>MFGMQLFALNNSLIGSGILELIDYMFVNIEYYRSYDSSSLKSSFEGLLKFAARMLPSRVRAAKAFLRRYQFCPVLDAVKASGSTQIDTCVGVGGRDVIRFEAGHIARLADGAAVVSQGDTSVLATVVGRQSATTDIADFMPLTVDFQQSASAVGRIPTNYLRRELQRNDADILASRMIDRSIRPLFPKDYSGETQIICKPLAVDDDGDPVILGLNASSAALTLSDIPWEGPLGAIRVALIDNEIVINPSRKDLKSSSLDLVIAGCDDGKRILMIDMDGCEIETGKFSECVGTGLQAISLLIQTINKIKELCGRQKRQYVDGQFDSDMVALTEEMQVLCGDQLYCILTDIKHDKLSRDRAISALGDHMLEKLKERCPPHKLRNIFKNLLKKSLREAFYKSGRRCDGRKFDELRPVDITVDVHKKLHGSALFQRGQTQVFGTVTFDAPSTAFQPDTLSQLLGSQQKKMFMLHYQFPSFATSAISSSARTSRRELGHGALAEKALKRLIPEDFPYCLRLACDVLESNGSSSMASVCVGSLALLDAGVQMKEPAAGVAMGLIIDDKQSDYCILTDINGLEDFAGDMDFKVAGTVHGYTAMQLDLKVPGIRPEIVVESLDRARNGLERLLQLMSKAQPRWRNHFKSTVPVHETIPIAVYKRHIIFRSGGYNAKLIESETGAKISIEDDTNISIFAPNKVKLEEAKMMLNKIFENESEIELVFGAMYKAEIMDILEHGVLVALYKGMKPILLKNSNLDTRNVAHAEVLGFKIGQKIIVQYLGRDPNTGHHRISRKTLQSASLPVQNVHHDT</sequence>
<proteinExistence type="inferred from homology"/>
<dbReference type="Gene3D" id="3.30.230.70">
    <property type="entry name" value="GHMP Kinase, N-terminal domain"/>
    <property type="match status" value="2"/>
</dbReference>
<dbReference type="OMA" id="RFMFHYN"/>
<evidence type="ECO:0000256" key="5">
    <source>
        <dbReference type="ARBA" id="ARBA00022884"/>
    </source>
</evidence>
<dbReference type="InterPro" id="IPR001247">
    <property type="entry name" value="ExoRNase_PH_dom1"/>
</dbReference>
<dbReference type="GO" id="GO:0000958">
    <property type="term" value="P:mitochondrial mRNA catabolic process"/>
    <property type="evidence" value="ECO:0007669"/>
    <property type="project" value="TreeGrafter"/>
</dbReference>
<dbReference type="FunFam" id="3.30.230.70:FF:000001">
    <property type="entry name" value="Polyribonucleotide nucleotidyltransferase"/>
    <property type="match status" value="1"/>
</dbReference>
<dbReference type="GO" id="GO:0004654">
    <property type="term" value="F:polyribonucleotide nucleotidyltransferase activity"/>
    <property type="evidence" value="ECO:0007669"/>
    <property type="project" value="UniProtKB-EC"/>
</dbReference>
<dbReference type="PANTHER" id="PTHR11252">
    <property type="entry name" value="POLYRIBONUCLEOTIDE NUCLEOTIDYLTRANSFERASE"/>
    <property type="match status" value="1"/>
</dbReference>
<dbReference type="SMART" id="SM00322">
    <property type="entry name" value="KH"/>
    <property type="match status" value="1"/>
</dbReference>
<evidence type="ECO:0000313" key="9">
    <source>
        <dbReference type="Proteomes" id="UP000277928"/>
    </source>
</evidence>